<dbReference type="SUPFAM" id="SSF55031">
    <property type="entry name" value="Bacterial exopeptidase dimerisation domain"/>
    <property type="match status" value="1"/>
</dbReference>
<evidence type="ECO:0000313" key="12">
    <source>
        <dbReference type="EMBL" id="KAF0295051.1"/>
    </source>
</evidence>
<dbReference type="FunFam" id="1.10.150.900:FF:000001">
    <property type="entry name" value="Aminoacylase-1, putative"/>
    <property type="match status" value="1"/>
</dbReference>
<feature type="binding site" evidence="10">
    <location>
        <position position="122"/>
    </location>
    <ligand>
        <name>Zn(2+)</name>
        <dbReference type="ChEBI" id="CHEBI:29105"/>
        <label>1</label>
    </ligand>
</feature>
<dbReference type="InterPro" id="IPR011650">
    <property type="entry name" value="Peptidase_M20_dimer"/>
</dbReference>
<evidence type="ECO:0000256" key="2">
    <source>
        <dbReference type="ARBA" id="ARBA00006247"/>
    </source>
</evidence>
<dbReference type="PANTHER" id="PTHR45892:SF1">
    <property type="entry name" value="AMINOACYLASE-1"/>
    <property type="match status" value="1"/>
</dbReference>
<dbReference type="GO" id="GO:0006520">
    <property type="term" value="P:amino acid metabolic process"/>
    <property type="evidence" value="ECO:0007669"/>
    <property type="project" value="InterPro"/>
</dbReference>
<dbReference type="Pfam" id="PF07687">
    <property type="entry name" value="M20_dimer"/>
    <property type="match status" value="1"/>
</dbReference>
<evidence type="ECO:0000256" key="7">
    <source>
        <dbReference type="ARBA" id="ARBA00022833"/>
    </source>
</evidence>
<dbReference type="InterPro" id="IPR052083">
    <property type="entry name" value="Aminoacylase-1_M20A"/>
</dbReference>
<name>A0A6A4VZW6_AMPAM</name>
<dbReference type="Proteomes" id="UP000440578">
    <property type="component" value="Unassembled WGS sequence"/>
</dbReference>
<evidence type="ECO:0000313" key="13">
    <source>
        <dbReference type="Proteomes" id="UP000440578"/>
    </source>
</evidence>
<dbReference type="SUPFAM" id="SSF53187">
    <property type="entry name" value="Zn-dependent exopeptidases"/>
    <property type="match status" value="1"/>
</dbReference>
<dbReference type="InterPro" id="IPR001261">
    <property type="entry name" value="ArgE/DapE_CS"/>
</dbReference>
<evidence type="ECO:0000256" key="5">
    <source>
        <dbReference type="ARBA" id="ARBA00022723"/>
    </source>
</evidence>
<dbReference type="EC" id="3.5.1.14" evidence="3"/>
<accession>A0A6A4VZW6</accession>
<feature type="binding site" evidence="10">
    <location>
        <position position="155"/>
    </location>
    <ligand>
        <name>Zn(2+)</name>
        <dbReference type="ChEBI" id="CHEBI:29105"/>
        <label>1</label>
    </ligand>
</feature>
<gene>
    <name evidence="12" type="primary">Acy1</name>
    <name evidence="12" type="ORF">FJT64_007363</name>
</gene>
<feature type="active site" evidence="9">
    <location>
        <position position="124"/>
    </location>
</feature>
<dbReference type="InterPro" id="IPR002933">
    <property type="entry name" value="Peptidase_M20"/>
</dbReference>
<dbReference type="AlphaFoldDB" id="A0A6A4VZW6"/>
<proteinExistence type="inferred from homology"/>
<keyword evidence="6" id="KW-0378">Hydrolase</keyword>
<keyword evidence="4" id="KW-0963">Cytoplasm</keyword>
<feature type="active site" description="Proton acceptor" evidence="9">
    <location>
        <position position="189"/>
    </location>
</feature>
<evidence type="ECO:0000256" key="10">
    <source>
        <dbReference type="PIRSR" id="PIRSR036696-2"/>
    </source>
</evidence>
<evidence type="ECO:0000256" key="1">
    <source>
        <dbReference type="ARBA" id="ARBA00004496"/>
    </source>
</evidence>
<comment type="caution">
    <text evidence="12">The sequence shown here is derived from an EMBL/GenBank/DDBJ whole genome shotgun (WGS) entry which is preliminary data.</text>
</comment>
<evidence type="ECO:0000256" key="8">
    <source>
        <dbReference type="ARBA" id="ARBA00029656"/>
    </source>
</evidence>
<comment type="cofactor">
    <cofactor evidence="10">
        <name>Zn(2+)</name>
        <dbReference type="ChEBI" id="CHEBI:29105"/>
    </cofactor>
    <text evidence="10">Binds 2 Zn(2+) ions per subunit.</text>
</comment>
<reference evidence="12 13" key="1">
    <citation type="submission" date="2019-07" db="EMBL/GenBank/DDBJ databases">
        <title>Draft genome assembly of a fouling barnacle, Amphibalanus amphitrite (Darwin, 1854): The first reference genome for Thecostraca.</title>
        <authorList>
            <person name="Kim W."/>
        </authorList>
    </citation>
    <scope>NUCLEOTIDE SEQUENCE [LARGE SCALE GENOMIC DNA]</scope>
    <source>
        <strain evidence="12">SNU_AA5</strain>
        <tissue evidence="12">Soma without cirri and trophi</tissue>
    </source>
</reference>
<keyword evidence="13" id="KW-1185">Reference proteome</keyword>
<feature type="binding site" evidence="10">
    <location>
        <position position="190"/>
    </location>
    <ligand>
        <name>Zn(2+)</name>
        <dbReference type="ChEBI" id="CHEBI:29105"/>
        <label>2</label>
    </ligand>
</feature>
<evidence type="ECO:0000256" key="9">
    <source>
        <dbReference type="PIRSR" id="PIRSR036696-1"/>
    </source>
</evidence>
<dbReference type="GO" id="GO:0046872">
    <property type="term" value="F:metal ion binding"/>
    <property type="evidence" value="ECO:0007669"/>
    <property type="project" value="UniProtKB-KW"/>
</dbReference>
<comment type="similarity">
    <text evidence="2">Belongs to the peptidase M20A family.</text>
</comment>
<dbReference type="Gene3D" id="3.40.630.10">
    <property type="entry name" value="Zn peptidases"/>
    <property type="match status" value="1"/>
</dbReference>
<organism evidence="12 13">
    <name type="scientific">Amphibalanus amphitrite</name>
    <name type="common">Striped barnacle</name>
    <name type="synonym">Balanus amphitrite</name>
    <dbReference type="NCBI Taxonomy" id="1232801"/>
    <lineage>
        <taxon>Eukaryota</taxon>
        <taxon>Metazoa</taxon>
        <taxon>Ecdysozoa</taxon>
        <taxon>Arthropoda</taxon>
        <taxon>Crustacea</taxon>
        <taxon>Multicrustacea</taxon>
        <taxon>Cirripedia</taxon>
        <taxon>Thoracica</taxon>
        <taxon>Thoracicalcarea</taxon>
        <taxon>Balanomorpha</taxon>
        <taxon>Balanoidea</taxon>
        <taxon>Balanidae</taxon>
        <taxon>Amphibalaninae</taxon>
        <taxon>Amphibalanus</taxon>
    </lineage>
</organism>
<comment type="subcellular location">
    <subcellularLocation>
        <location evidence="1">Cytoplasm</location>
    </subcellularLocation>
</comment>
<feature type="binding site" evidence="10">
    <location>
        <position position="155"/>
    </location>
    <ligand>
        <name>Zn(2+)</name>
        <dbReference type="ChEBI" id="CHEBI:29105"/>
        <label>2</label>
    </ligand>
</feature>
<keyword evidence="5 10" id="KW-0479">Metal-binding</keyword>
<dbReference type="PIRSF" id="PIRSF036696">
    <property type="entry name" value="ACY-1"/>
    <property type="match status" value="1"/>
</dbReference>
<sequence>MKRQHEHRLFINISQNPKLFYSYCNAKRVKPPIGEVKLPDGSLTTNHKMTACAFSDYFKNVFTNEDDVSDIYAEGAVHFLRGQAEEIGLECRVVEPLVGRPVVVMSWPGSEPTLPTLLLNSHIDVVPVFEEYWDHEPFSAFKDDKGDIYARGTQDMKSVTMQYLEAIRVLKARGFQPRRTVHLTMVPDEEIGGVTGMKEFVATDEWTRLNVACALDEGMANPGEQMTVFYGERHTWKVEVTCLGHTGHGSQFLPNTAGEKLRRVLDLFLTYRGEQERLLAAHPDWKLGDVTTVNLTIISGGVQQNVVPDKFHACFDCRVAQKTPPDEFEALVQGWCKQAGDGVTYQLTQKEDNPDLSPISPGHPWWAAFTAALTKLNVPVCPEIFPAGTDSRFIRRLGIPCYGFSPMNHTPILLHDHNERLNEEVFLRGIQLYVELIQSMTAVTA</sequence>
<dbReference type="FunFam" id="3.30.70.360:FF:000005">
    <property type="entry name" value="Putative Aminoacylase-1"/>
    <property type="match status" value="1"/>
</dbReference>
<evidence type="ECO:0000259" key="11">
    <source>
        <dbReference type="Pfam" id="PF07687"/>
    </source>
</evidence>
<dbReference type="EMBL" id="VIIS01001640">
    <property type="protein sequence ID" value="KAF0295051.1"/>
    <property type="molecule type" value="Genomic_DNA"/>
</dbReference>
<dbReference type="InterPro" id="IPR010159">
    <property type="entry name" value="N-acyl_aa_amidohydrolase"/>
</dbReference>
<dbReference type="PROSITE" id="PS00758">
    <property type="entry name" value="ARGE_DAPE_CPG2_1"/>
    <property type="match status" value="1"/>
</dbReference>
<feature type="domain" description="Peptidase M20 dimerisation" evidence="11">
    <location>
        <begin position="231"/>
        <end position="340"/>
    </location>
</feature>
<keyword evidence="7 10" id="KW-0862">Zinc</keyword>
<dbReference type="Gene3D" id="1.10.150.900">
    <property type="match status" value="1"/>
</dbReference>
<dbReference type="PANTHER" id="PTHR45892">
    <property type="entry name" value="AMINOACYLASE-1"/>
    <property type="match status" value="1"/>
</dbReference>
<dbReference type="InterPro" id="IPR036264">
    <property type="entry name" value="Bact_exopeptidase_dim_dom"/>
</dbReference>
<dbReference type="PROSITE" id="PS00759">
    <property type="entry name" value="ARGE_DAPE_CPG2_2"/>
    <property type="match status" value="1"/>
</dbReference>
<dbReference type="Gene3D" id="3.30.70.360">
    <property type="match status" value="1"/>
</dbReference>
<evidence type="ECO:0000256" key="4">
    <source>
        <dbReference type="ARBA" id="ARBA00022490"/>
    </source>
</evidence>
<dbReference type="GO" id="GO:0005737">
    <property type="term" value="C:cytoplasm"/>
    <property type="evidence" value="ECO:0007669"/>
    <property type="project" value="UniProtKB-SubCell"/>
</dbReference>
<dbReference type="GO" id="GO:0004046">
    <property type="term" value="F:aminoacylase activity"/>
    <property type="evidence" value="ECO:0007669"/>
    <property type="project" value="UniProtKB-EC"/>
</dbReference>
<protein>
    <recommendedName>
        <fullName evidence="3">N-acyl-aliphatic-L-amino acid amidohydrolase</fullName>
        <ecNumber evidence="3">3.5.1.14</ecNumber>
    </recommendedName>
    <alternativeName>
        <fullName evidence="8">N-acyl-L-amino-acid amidohydrolase</fullName>
    </alternativeName>
</protein>
<dbReference type="NCBIfam" id="TIGR01880">
    <property type="entry name" value="Ac-peptdase-euk"/>
    <property type="match status" value="1"/>
</dbReference>
<feature type="binding site" evidence="10">
    <location>
        <position position="217"/>
    </location>
    <ligand>
        <name>Zn(2+)</name>
        <dbReference type="ChEBI" id="CHEBI:29105"/>
        <label>1</label>
    </ligand>
</feature>
<evidence type="ECO:0000256" key="6">
    <source>
        <dbReference type="ARBA" id="ARBA00022801"/>
    </source>
</evidence>
<feature type="binding site" evidence="10">
    <location>
        <position position="415"/>
    </location>
    <ligand>
        <name>Zn(2+)</name>
        <dbReference type="ChEBI" id="CHEBI:29105"/>
        <label>2</label>
    </ligand>
</feature>
<evidence type="ECO:0000256" key="3">
    <source>
        <dbReference type="ARBA" id="ARBA00011913"/>
    </source>
</evidence>
<dbReference type="Pfam" id="PF01546">
    <property type="entry name" value="Peptidase_M20"/>
    <property type="match status" value="1"/>
</dbReference>
<dbReference type="OrthoDB" id="3064516at2759"/>